<dbReference type="InterPro" id="IPR000960">
    <property type="entry name" value="Flavin_mOase"/>
</dbReference>
<keyword evidence="4" id="KW-0521">NADP</keyword>
<evidence type="ECO:0000313" key="9">
    <source>
        <dbReference type="Proteomes" id="UP000237144"/>
    </source>
</evidence>
<dbReference type="InterPro" id="IPR036188">
    <property type="entry name" value="FAD/NAD-bd_sf"/>
</dbReference>
<evidence type="ECO:0000256" key="4">
    <source>
        <dbReference type="ARBA" id="ARBA00022857"/>
    </source>
</evidence>
<evidence type="ECO:0008006" key="10">
    <source>
        <dbReference type="Google" id="ProtNLM"/>
    </source>
</evidence>
<dbReference type="Pfam" id="PF00743">
    <property type="entry name" value="FMO-like"/>
    <property type="match status" value="1"/>
</dbReference>
<protein>
    <recommendedName>
        <fullName evidence="10">FAD/NAD(P)-binding domain-containing protein</fullName>
    </recommendedName>
</protein>
<keyword evidence="2" id="KW-0285">Flavoprotein</keyword>
<dbReference type="STRING" id="741276.A0A2S5BH71"/>
<dbReference type="PANTHER" id="PTHR23023">
    <property type="entry name" value="DIMETHYLANILINE MONOOXYGENASE"/>
    <property type="match status" value="1"/>
</dbReference>
<reference evidence="8 9" key="1">
    <citation type="journal article" date="2018" name="Front. Microbiol.">
        <title>Prospects for Fungal Bioremediation of Acidic Radioactive Waste Sites: Characterization and Genome Sequence of Rhodotorula taiwanensis MD1149.</title>
        <authorList>
            <person name="Tkavc R."/>
            <person name="Matrosova V.Y."/>
            <person name="Grichenko O.E."/>
            <person name="Gostincar C."/>
            <person name="Volpe R.P."/>
            <person name="Klimenkova P."/>
            <person name="Gaidamakova E.K."/>
            <person name="Zhou C.E."/>
            <person name="Stewart B.J."/>
            <person name="Lyman M.G."/>
            <person name="Malfatti S.A."/>
            <person name="Rubinfeld B."/>
            <person name="Courtot M."/>
            <person name="Singh J."/>
            <person name="Dalgard C.L."/>
            <person name="Hamilton T."/>
            <person name="Frey K.G."/>
            <person name="Gunde-Cimerman N."/>
            <person name="Dugan L."/>
            <person name="Daly M.J."/>
        </authorList>
    </citation>
    <scope>NUCLEOTIDE SEQUENCE [LARGE SCALE GENOMIC DNA]</scope>
    <source>
        <strain evidence="8 9">MD1149</strain>
    </source>
</reference>
<keyword evidence="7" id="KW-1133">Transmembrane helix</keyword>
<dbReference type="GO" id="GO:0050660">
    <property type="term" value="F:flavin adenine dinucleotide binding"/>
    <property type="evidence" value="ECO:0007669"/>
    <property type="project" value="InterPro"/>
</dbReference>
<keyword evidence="9" id="KW-1185">Reference proteome</keyword>
<dbReference type="InterPro" id="IPR036291">
    <property type="entry name" value="NAD(P)-bd_dom_sf"/>
</dbReference>
<evidence type="ECO:0000256" key="1">
    <source>
        <dbReference type="ARBA" id="ARBA00009183"/>
    </source>
</evidence>
<keyword evidence="3" id="KW-0274">FAD</keyword>
<accession>A0A2S5BH71</accession>
<dbReference type="SUPFAM" id="SSF51905">
    <property type="entry name" value="FAD/NAD(P)-binding domain"/>
    <property type="match status" value="1"/>
</dbReference>
<sequence>MADSPGYSSEDTAVDSRKGSQPSSPTRRARKQATQQSFLLATRAYDLLECIVYPPLAFVLSCFNSVYQHIVRLLFVSPGGPHINPIPHGRIAIIGAGVSGISTAAHCVDHGFKVTIFEAEEGVGGVWARENSTSQLQLNSILYRFHPSIEWSRAFPKRDEIIEQTKRVWEKYELQKQTRFSYRVTKVQRDPDLSTDPREGGHGRWIVNDGKEGIFDAVVCAIGTCGAPKMIEIEGQDDFAGQVLHSSQLDKADLKGKRVVIIGSGASGVEAAELAVSKGAKKIDVLARSDKWIIPRNSIFDIMLSLQPFGREMPLSFIPEWIIRKFHYRDLEDLSPVKKGLFEGTPIVNDEFLQHIRQGKIAYKRGDTKKITRQGVLFNERERGTKSGEDGEETMLSADVIIIATGYKRPSIDFLPKDLFPKDKDRDYHPPSLYLQNFSTEDWSVLMTNASYQDGLGTVGNWHIGIYARILLVFLLDESTRPQPAAMKTWVDVVNWIKKGAWGENSAGLAFFTYAELIIYLFIFHFFNLRRLPWLPFVLFGWGVRPGRPYSVTVDAFKHGEEKVSAAVHQLRPSSHRA</sequence>
<dbReference type="Gene3D" id="3.50.50.60">
    <property type="entry name" value="FAD/NAD(P)-binding domain"/>
    <property type="match status" value="1"/>
</dbReference>
<dbReference type="InterPro" id="IPR020946">
    <property type="entry name" value="Flavin_mOase-like"/>
</dbReference>
<evidence type="ECO:0000256" key="5">
    <source>
        <dbReference type="ARBA" id="ARBA00023002"/>
    </source>
</evidence>
<keyword evidence="7" id="KW-0472">Membrane</keyword>
<name>A0A2S5BH71_9BASI</name>
<gene>
    <name evidence="8" type="ORF">BMF94_0851</name>
</gene>
<proteinExistence type="inferred from homology"/>
<dbReference type="SUPFAM" id="SSF51735">
    <property type="entry name" value="NAD(P)-binding Rossmann-fold domains"/>
    <property type="match status" value="1"/>
</dbReference>
<dbReference type="PRINTS" id="PR00370">
    <property type="entry name" value="FMOXYGENASE"/>
</dbReference>
<dbReference type="Proteomes" id="UP000237144">
    <property type="component" value="Unassembled WGS sequence"/>
</dbReference>
<dbReference type="GO" id="GO:0050661">
    <property type="term" value="F:NADP binding"/>
    <property type="evidence" value="ECO:0007669"/>
    <property type="project" value="InterPro"/>
</dbReference>
<comment type="similarity">
    <text evidence="1">Belongs to the FMO family.</text>
</comment>
<dbReference type="EMBL" id="PJQD01000008">
    <property type="protein sequence ID" value="POY76128.1"/>
    <property type="molecule type" value="Genomic_DNA"/>
</dbReference>
<keyword evidence="7" id="KW-0812">Transmembrane</keyword>
<dbReference type="InterPro" id="IPR050346">
    <property type="entry name" value="FMO-like"/>
</dbReference>
<evidence type="ECO:0000256" key="6">
    <source>
        <dbReference type="SAM" id="MobiDB-lite"/>
    </source>
</evidence>
<evidence type="ECO:0000256" key="7">
    <source>
        <dbReference type="SAM" id="Phobius"/>
    </source>
</evidence>
<comment type="caution">
    <text evidence="8">The sequence shown here is derived from an EMBL/GenBank/DDBJ whole genome shotgun (WGS) entry which is preliminary data.</text>
</comment>
<feature type="transmembrane region" description="Helical" evidence="7">
    <location>
        <begin position="507"/>
        <end position="527"/>
    </location>
</feature>
<feature type="compositionally biased region" description="Polar residues" evidence="6">
    <location>
        <begin position="19"/>
        <end position="32"/>
    </location>
</feature>
<keyword evidence="5" id="KW-0560">Oxidoreductase</keyword>
<feature type="region of interest" description="Disordered" evidence="6">
    <location>
        <begin position="1"/>
        <end position="32"/>
    </location>
</feature>
<evidence type="ECO:0000313" key="8">
    <source>
        <dbReference type="EMBL" id="POY76128.1"/>
    </source>
</evidence>
<evidence type="ECO:0000256" key="3">
    <source>
        <dbReference type="ARBA" id="ARBA00022827"/>
    </source>
</evidence>
<dbReference type="AlphaFoldDB" id="A0A2S5BH71"/>
<feature type="compositionally biased region" description="Polar residues" evidence="6">
    <location>
        <begin position="1"/>
        <end position="11"/>
    </location>
</feature>
<evidence type="ECO:0000256" key="2">
    <source>
        <dbReference type="ARBA" id="ARBA00022630"/>
    </source>
</evidence>
<organism evidence="8 9">
    <name type="scientific">Rhodotorula taiwanensis</name>
    <dbReference type="NCBI Taxonomy" id="741276"/>
    <lineage>
        <taxon>Eukaryota</taxon>
        <taxon>Fungi</taxon>
        <taxon>Dikarya</taxon>
        <taxon>Basidiomycota</taxon>
        <taxon>Pucciniomycotina</taxon>
        <taxon>Microbotryomycetes</taxon>
        <taxon>Sporidiobolales</taxon>
        <taxon>Sporidiobolaceae</taxon>
        <taxon>Rhodotorula</taxon>
    </lineage>
</organism>
<dbReference type="OrthoDB" id="66881at2759"/>
<dbReference type="GO" id="GO:0004499">
    <property type="term" value="F:N,N-dimethylaniline monooxygenase activity"/>
    <property type="evidence" value="ECO:0007669"/>
    <property type="project" value="InterPro"/>
</dbReference>